<dbReference type="EMBL" id="CP104064">
    <property type="protein sequence ID" value="WAH38742.1"/>
    <property type="molecule type" value="Genomic_DNA"/>
</dbReference>
<dbReference type="Gene3D" id="3.40.50.1820">
    <property type="entry name" value="alpha/beta hydrolase"/>
    <property type="match status" value="1"/>
</dbReference>
<keyword evidence="1" id="KW-0378">Hydrolase</keyword>
<dbReference type="Proteomes" id="UP001164803">
    <property type="component" value="Chromosome"/>
</dbReference>
<reference evidence="3" key="1">
    <citation type="submission" date="2022-08" db="EMBL/GenBank/DDBJ databases">
        <title>Alicyclobacillus dauci DSM2870, complete genome.</title>
        <authorList>
            <person name="Wang Q."/>
            <person name="Cai R."/>
            <person name="Wang Z."/>
        </authorList>
    </citation>
    <scope>NUCLEOTIDE SEQUENCE</scope>
    <source>
        <strain evidence="3">DSM 28700</strain>
    </source>
</reference>
<evidence type="ECO:0000259" key="2">
    <source>
        <dbReference type="Pfam" id="PF00326"/>
    </source>
</evidence>
<dbReference type="InterPro" id="IPR029058">
    <property type="entry name" value="AB_hydrolase_fold"/>
</dbReference>
<feature type="domain" description="Peptidase S9 prolyl oligopeptidase catalytic" evidence="2">
    <location>
        <begin position="1"/>
        <end position="163"/>
    </location>
</feature>
<evidence type="ECO:0000256" key="1">
    <source>
        <dbReference type="ARBA" id="ARBA00022801"/>
    </source>
</evidence>
<dbReference type="PANTHER" id="PTHR42776:SF27">
    <property type="entry name" value="DIPEPTIDYL PEPTIDASE FAMILY MEMBER 6"/>
    <property type="match status" value="1"/>
</dbReference>
<name>A0ABY6Z775_9BACL</name>
<evidence type="ECO:0000313" key="4">
    <source>
        <dbReference type="Proteomes" id="UP001164803"/>
    </source>
</evidence>
<dbReference type="PANTHER" id="PTHR42776">
    <property type="entry name" value="SERINE PEPTIDASE S9 FAMILY MEMBER"/>
    <property type="match status" value="1"/>
</dbReference>
<gene>
    <name evidence="3" type="ORF">NZD86_09810</name>
</gene>
<organism evidence="3 4">
    <name type="scientific">Alicyclobacillus dauci</name>
    <dbReference type="NCBI Taxonomy" id="1475485"/>
    <lineage>
        <taxon>Bacteria</taxon>
        <taxon>Bacillati</taxon>
        <taxon>Bacillota</taxon>
        <taxon>Bacilli</taxon>
        <taxon>Bacillales</taxon>
        <taxon>Alicyclobacillaceae</taxon>
        <taxon>Alicyclobacillus</taxon>
    </lineage>
</organism>
<dbReference type="RefSeq" id="WP_268046332.1">
    <property type="nucleotide sequence ID" value="NZ_CP104064.1"/>
</dbReference>
<sequence>MAAVDSALAKGTFDPNRLGLAGGSYGGYMTNWIITQTNRFKAAVSMRSMSNLYSFFGTSDGGFLNADDYGGPPWALPEKYLRQSPITYVTNVRTPLLMIHSDLDYRTPIEQAEQFYTALKFHGRNVLFVRFLTETHELSRSGDPRHRVIRLEHIRSWFEKHLTPGSGTTGWFL</sequence>
<protein>
    <submittedName>
        <fullName evidence="3">Prolyl oligopeptidase family serine peptidase</fullName>
    </submittedName>
</protein>
<evidence type="ECO:0000313" key="3">
    <source>
        <dbReference type="EMBL" id="WAH38742.1"/>
    </source>
</evidence>
<dbReference type="Pfam" id="PF00326">
    <property type="entry name" value="Peptidase_S9"/>
    <property type="match status" value="1"/>
</dbReference>
<keyword evidence="4" id="KW-1185">Reference proteome</keyword>
<dbReference type="InterPro" id="IPR001375">
    <property type="entry name" value="Peptidase_S9_cat"/>
</dbReference>
<proteinExistence type="predicted"/>
<accession>A0ABY6Z775</accession>
<dbReference type="SUPFAM" id="SSF53474">
    <property type="entry name" value="alpha/beta-Hydrolases"/>
    <property type="match status" value="1"/>
</dbReference>